<proteinExistence type="predicted"/>
<keyword evidence="2" id="KW-1185">Reference proteome</keyword>
<gene>
    <name evidence="1" type="ORF">MML48_1g00562</name>
</gene>
<sequence length="393" mass="45965">MLNGDEAAREYRVCFPNRKHPTAHVFRRLDQRLRETGSVKANYRNAGRPRRRRTIQVEQILDSVSVDPSTSTRQLAARMNIPSHKTVHSVLKENLLKPFHVVRVQPLYENDNIHRSYFCNTILNRIREEEGFLTPILWSDECVVNRDGVFNTHNIHYYPDENPHQFREYGHERRFSVDVSLNDLSDDSSSQHNFNNNQIIRPNIYFEDPIGSQSHINPYNPLNIYSLSTKPNTITEYDNLNLRINDPNDIFDKFDIKPFVDSDAAPSSDSKSMNDFDYSDIKNNQITNYNNLRNNNRSEKSVSTRNRRHSSGRKKNILRDGPPSPTVLKKRRLAANARERRRMNGLNEAFDRLRQVIPSLKSDHKLSKFETLQMAQTYISTLRDLLELDKLSR</sequence>
<comment type="caution">
    <text evidence="1">The sequence shown here is derived from an EMBL/GenBank/DDBJ whole genome shotgun (WGS) entry which is preliminary data.</text>
</comment>
<reference evidence="1" key="1">
    <citation type="submission" date="2022-04" db="EMBL/GenBank/DDBJ databases">
        <title>Chromosome-scale genome assembly of Holotrichia oblita Faldermann.</title>
        <authorList>
            <person name="Rongchong L."/>
        </authorList>
    </citation>
    <scope>NUCLEOTIDE SEQUENCE</scope>
    <source>
        <strain evidence="1">81SQS9</strain>
    </source>
</reference>
<evidence type="ECO:0000313" key="2">
    <source>
        <dbReference type="Proteomes" id="UP001056778"/>
    </source>
</evidence>
<dbReference type="EMBL" id="CM043015">
    <property type="protein sequence ID" value="KAI4469815.1"/>
    <property type="molecule type" value="Genomic_DNA"/>
</dbReference>
<protein>
    <submittedName>
        <fullName evidence="1">Basic helix-loop-helix protein neurogenin-related</fullName>
    </submittedName>
</protein>
<organism evidence="1 2">
    <name type="scientific">Holotrichia oblita</name>
    <name type="common">Chafer beetle</name>
    <dbReference type="NCBI Taxonomy" id="644536"/>
    <lineage>
        <taxon>Eukaryota</taxon>
        <taxon>Metazoa</taxon>
        <taxon>Ecdysozoa</taxon>
        <taxon>Arthropoda</taxon>
        <taxon>Hexapoda</taxon>
        <taxon>Insecta</taxon>
        <taxon>Pterygota</taxon>
        <taxon>Neoptera</taxon>
        <taxon>Endopterygota</taxon>
        <taxon>Coleoptera</taxon>
        <taxon>Polyphaga</taxon>
        <taxon>Scarabaeiformia</taxon>
        <taxon>Scarabaeidae</taxon>
        <taxon>Melolonthinae</taxon>
        <taxon>Holotrichia</taxon>
    </lineage>
</organism>
<evidence type="ECO:0000313" key="1">
    <source>
        <dbReference type="EMBL" id="KAI4469815.1"/>
    </source>
</evidence>
<accession>A0ACB9TSM4</accession>
<name>A0ACB9TSM4_HOLOL</name>
<dbReference type="Proteomes" id="UP001056778">
    <property type="component" value="Chromosome 1"/>
</dbReference>